<dbReference type="Pfam" id="PF19668">
    <property type="entry name" value="DUF6171"/>
    <property type="match status" value="1"/>
</dbReference>
<proteinExistence type="predicted"/>
<protein>
    <submittedName>
        <fullName evidence="1">Uncharacterized protein</fullName>
    </submittedName>
</protein>
<gene>
    <name evidence="1" type="ORF">IAB89_03855</name>
</gene>
<accession>A0A9D1DDY3</accession>
<evidence type="ECO:0000313" key="1">
    <source>
        <dbReference type="EMBL" id="HIR46785.1"/>
    </source>
</evidence>
<dbReference type="Proteomes" id="UP000824242">
    <property type="component" value="Unassembled WGS sequence"/>
</dbReference>
<dbReference type="EMBL" id="DVGZ01000039">
    <property type="protein sequence ID" value="HIR46785.1"/>
    <property type="molecule type" value="Genomic_DNA"/>
</dbReference>
<name>A0A9D1DDY3_9FIRM</name>
<organism evidence="1 2">
    <name type="scientific">Candidatus Caccousia avicola</name>
    <dbReference type="NCBI Taxonomy" id="2840721"/>
    <lineage>
        <taxon>Bacteria</taxon>
        <taxon>Bacillati</taxon>
        <taxon>Bacillota</taxon>
        <taxon>Clostridia</taxon>
        <taxon>Eubacteriales</taxon>
        <taxon>Oscillospiraceae</taxon>
        <taxon>Oscillospiraceae incertae sedis</taxon>
        <taxon>Candidatus Caccousia</taxon>
    </lineage>
</organism>
<comment type="caution">
    <text evidence="1">The sequence shown here is derived from an EMBL/GenBank/DDBJ whole genome shotgun (WGS) entry which is preliminary data.</text>
</comment>
<dbReference type="InterPro" id="IPR046169">
    <property type="entry name" value="DUF6171"/>
</dbReference>
<dbReference type="AlphaFoldDB" id="A0A9D1DDY3"/>
<reference evidence="1" key="1">
    <citation type="submission" date="2020-10" db="EMBL/GenBank/DDBJ databases">
        <authorList>
            <person name="Gilroy R."/>
        </authorList>
    </citation>
    <scope>NUCLEOTIDE SEQUENCE</scope>
    <source>
        <strain evidence="1">ChiSxjej1B13-7958</strain>
    </source>
</reference>
<evidence type="ECO:0000313" key="2">
    <source>
        <dbReference type="Proteomes" id="UP000824242"/>
    </source>
</evidence>
<sequence>MDRAVGASGRVCRRCLLEELGEGDYLESVRRYRARLPEKERTPDDVYEARLAACKNCEELVNATCNLCGCYVEIRAARRSSACPAVPAHWGAVR</sequence>
<reference evidence="1" key="2">
    <citation type="journal article" date="2021" name="PeerJ">
        <title>Extensive microbial diversity within the chicken gut microbiome revealed by metagenomics and culture.</title>
        <authorList>
            <person name="Gilroy R."/>
            <person name="Ravi A."/>
            <person name="Getino M."/>
            <person name="Pursley I."/>
            <person name="Horton D.L."/>
            <person name="Alikhan N.F."/>
            <person name="Baker D."/>
            <person name="Gharbi K."/>
            <person name="Hall N."/>
            <person name="Watson M."/>
            <person name="Adriaenssens E.M."/>
            <person name="Foster-Nyarko E."/>
            <person name="Jarju S."/>
            <person name="Secka A."/>
            <person name="Antonio M."/>
            <person name="Oren A."/>
            <person name="Chaudhuri R.R."/>
            <person name="La Ragione R."/>
            <person name="Hildebrand F."/>
            <person name="Pallen M.J."/>
        </authorList>
    </citation>
    <scope>NUCLEOTIDE SEQUENCE</scope>
    <source>
        <strain evidence="1">ChiSxjej1B13-7958</strain>
    </source>
</reference>